<feature type="region of interest" description="Disordered" evidence="1">
    <location>
        <begin position="71"/>
        <end position="110"/>
    </location>
</feature>
<evidence type="ECO:0000256" key="1">
    <source>
        <dbReference type="SAM" id="MobiDB-lite"/>
    </source>
</evidence>
<evidence type="ECO:0000313" key="2">
    <source>
        <dbReference type="EMBL" id="JAT29594.1"/>
    </source>
</evidence>
<name>A0A1B6M136_9HEMI</name>
<accession>A0A1B6M136</accession>
<proteinExistence type="predicted"/>
<sequence>MSSVAHAASISGSLHKQPTETAPVLSPEPILKQTKTPPLNSKPRAKDKTCEVFFSKHIMFYKSHMIKHYGYRTDSDDPSQTGSHALVPPYQDLDQQPPTSGWLSPPAPLS</sequence>
<reference evidence="2" key="1">
    <citation type="submission" date="2015-11" db="EMBL/GenBank/DDBJ databases">
        <title>De novo transcriptome assembly of four potential Pierce s Disease insect vectors from Arizona vineyards.</title>
        <authorList>
            <person name="Tassone E.E."/>
        </authorList>
    </citation>
    <scope>NUCLEOTIDE SEQUENCE</scope>
</reference>
<feature type="region of interest" description="Disordered" evidence="1">
    <location>
        <begin position="1"/>
        <end position="47"/>
    </location>
</feature>
<feature type="non-terminal residue" evidence="2">
    <location>
        <position position="110"/>
    </location>
</feature>
<dbReference type="EMBL" id="GEBQ01010383">
    <property type="protein sequence ID" value="JAT29594.1"/>
    <property type="molecule type" value="Transcribed_RNA"/>
</dbReference>
<protein>
    <submittedName>
        <fullName evidence="2">Uncharacterized protein</fullName>
    </submittedName>
</protein>
<feature type="compositionally biased region" description="Polar residues" evidence="1">
    <location>
        <begin position="93"/>
        <end position="102"/>
    </location>
</feature>
<gene>
    <name evidence="2" type="ORF">g.49734</name>
</gene>
<feature type="compositionally biased region" description="Polar residues" evidence="1">
    <location>
        <begin position="10"/>
        <end position="20"/>
    </location>
</feature>
<organism evidence="2">
    <name type="scientific">Graphocephala atropunctata</name>
    <dbReference type="NCBI Taxonomy" id="36148"/>
    <lineage>
        <taxon>Eukaryota</taxon>
        <taxon>Metazoa</taxon>
        <taxon>Ecdysozoa</taxon>
        <taxon>Arthropoda</taxon>
        <taxon>Hexapoda</taxon>
        <taxon>Insecta</taxon>
        <taxon>Pterygota</taxon>
        <taxon>Neoptera</taxon>
        <taxon>Paraneoptera</taxon>
        <taxon>Hemiptera</taxon>
        <taxon>Auchenorrhyncha</taxon>
        <taxon>Membracoidea</taxon>
        <taxon>Cicadellidae</taxon>
        <taxon>Cicadellinae</taxon>
        <taxon>Cicadellini</taxon>
        <taxon>Graphocephala</taxon>
    </lineage>
</organism>
<dbReference type="AlphaFoldDB" id="A0A1B6M136"/>